<feature type="compositionally biased region" description="Gly residues" evidence="1">
    <location>
        <begin position="251"/>
        <end position="260"/>
    </location>
</feature>
<feature type="region of interest" description="Disordered" evidence="1">
    <location>
        <begin position="1"/>
        <end position="260"/>
    </location>
</feature>
<evidence type="ECO:0000256" key="1">
    <source>
        <dbReference type="SAM" id="MobiDB-lite"/>
    </source>
</evidence>
<sequence>MGGHQVGISSSLMMRQPIPPPPGRTGGPQDLPLLQELDQGVRKATRPVPEGELRCPKLTARRGGRDQSFYPRVQPGSGDRSNKPRQSLGLRSWPQRSPQRKSRPSFSFTHLCSSVSSKCRGGGATGPHTPAVSQGAPGRHPASATRGSPEGERPPPADPLRPGHHDPECVSRRGLLPQGTLHRWGMPRPHLRGQPSAAPPPEPHQTYHSAALDRAGLHNSPGALTARALRTGLHASSRGAIRRSTPTKPGHLGGNARGEG</sequence>
<feature type="compositionally biased region" description="Polar residues" evidence="1">
    <location>
        <begin position="104"/>
        <end position="117"/>
    </location>
</feature>
<comment type="caution">
    <text evidence="2">The sequence shown here is derived from an EMBL/GenBank/DDBJ whole genome shotgun (WGS) entry which is preliminary data.</text>
</comment>
<dbReference type="AlphaFoldDB" id="A0AAV7NYY1"/>
<keyword evidence="3" id="KW-1185">Reference proteome</keyword>
<proteinExistence type="predicted"/>
<reference evidence="2" key="1">
    <citation type="journal article" date="2022" name="bioRxiv">
        <title>Sequencing and chromosome-scale assembly of the giantPleurodeles waltlgenome.</title>
        <authorList>
            <person name="Brown T."/>
            <person name="Elewa A."/>
            <person name="Iarovenko S."/>
            <person name="Subramanian E."/>
            <person name="Araus A.J."/>
            <person name="Petzold A."/>
            <person name="Susuki M."/>
            <person name="Suzuki K.-i.T."/>
            <person name="Hayashi T."/>
            <person name="Toyoda A."/>
            <person name="Oliveira C."/>
            <person name="Osipova E."/>
            <person name="Leigh N.D."/>
            <person name="Simon A."/>
            <person name="Yun M.H."/>
        </authorList>
    </citation>
    <scope>NUCLEOTIDE SEQUENCE</scope>
    <source>
        <strain evidence="2">20211129_DDA</strain>
        <tissue evidence="2">Liver</tissue>
    </source>
</reference>
<feature type="compositionally biased region" description="Basic and acidic residues" evidence="1">
    <location>
        <begin position="149"/>
        <end position="171"/>
    </location>
</feature>
<feature type="compositionally biased region" description="Low complexity" evidence="1">
    <location>
        <begin position="27"/>
        <end position="38"/>
    </location>
</feature>
<gene>
    <name evidence="2" type="ORF">NDU88_006734</name>
</gene>
<evidence type="ECO:0000313" key="3">
    <source>
        <dbReference type="Proteomes" id="UP001066276"/>
    </source>
</evidence>
<accession>A0AAV7NYY1</accession>
<protein>
    <submittedName>
        <fullName evidence="2">Uncharacterized protein</fullName>
    </submittedName>
</protein>
<organism evidence="2 3">
    <name type="scientific">Pleurodeles waltl</name>
    <name type="common">Iberian ribbed newt</name>
    <dbReference type="NCBI Taxonomy" id="8319"/>
    <lineage>
        <taxon>Eukaryota</taxon>
        <taxon>Metazoa</taxon>
        <taxon>Chordata</taxon>
        <taxon>Craniata</taxon>
        <taxon>Vertebrata</taxon>
        <taxon>Euteleostomi</taxon>
        <taxon>Amphibia</taxon>
        <taxon>Batrachia</taxon>
        <taxon>Caudata</taxon>
        <taxon>Salamandroidea</taxon>
        <taxon>Salamandridae</taxon>
        <taxon>Pleurodelinae</taxon>
        <taxon>Pleurodeles</taxon>
    </lineage>
</organism>
<dbReference type="EMBL" id="JANPWB010000012">
    <property type="protein sequence ID" value="KAJ1118543.1"/>
    <property type="molecule type" value="Genomic_DNA"/>
</dbReference>
<name>A0AAV7NYY1_PLEWA</name>
<evidence type="ECO:0000313" key="2">
    <source>
        <dbReference type="EMBL" id="KAJ1118543.1"/>
    </source>
</evidence>
<dbReference type="Proteomes" id="UP001066276">
    <property type="component" value="Chromosome 8"/>
</dbReference>